<protein>
    <recommendedName>
        <fullName evidence="2">RNase H type-1 domain-containing protein</fullName>
    </recommendedName>
</protein>
<feature type="compositionally biased region" description="Polar residues" evidence="1">
    <location>
        <begin position="11"/>
        <end position="21"/>
    </location>
</feature>
<accession>A0A7J6EHK6</accession>
<dbReference type="GO" id="GO:0003676">
    <property type="term" value="F:nucleic acid binding"/>
    <property type="evidence" value="ECO:0007669"/>
    <property type="project" value="InterPro"/>
</dbReference>
<dbReference type="Pfam" id="PF13456">
    <property type="entry name" value="RVT_3"/>
    <property type="match status" value="1"/>
</dbReference>
<gene>
    <name evidence="3" type="ORF">G4B88_027779</name>
</gene>
<keyword evidence="4" id="KW-1185">Reference proteome</keyword>
<dbReference type="AlphaFoldDB" id="A0A7J6EHK6"/>
<sequence length="130" mass="14247">MHLNAKGLTPNVRQHSQNSNPADGSSLVIAPNCICLCVDVAIDLKGLKTGLSWCNNSHFQPSLITSDCQQLFLKVNSKWGDNSTLSSLVELIRQSLSLFPSASPKHILRTANIEAHVLAREALRHDEDCM</sequence>
<evidence type="ECO:0000256" key="1">
    <source>
        <dbReference type="SAM" id="MobiDB-lite"/>
    </source>
</evidence>
<evidence type="ECO:0000259" key="2">
    <source>
        <dbReference type="Pfam" id="PF13456"/>
    </source>
</evidence>
<reference evidence="3 4" key="1">
    <citation type="journal article" date="2020" name="bioRxiv">
        <title>Sequence and annotation of 42 cannabis genomes reveals extensive copy number variation in cannabinoid synthesis and pathogen resistance genes.</title>
        <authorList>
            <person name="Mckernan K.J."/>
            <person name="Helbert Y."/>
            <person name="Kane L.T."/>
            <person name="Ebling H."/>
            <person name="Zhang L."/>
            <person name="Liu B."/>
            <person name="Eaton Z."/>
            <person name="Mclaughlin S."/>
            <person name="Kingan S."/>
            <person name="Baybayan P."/>
            <person name="Concepcion G."/>
            <person name="Jordan M."/>
            <person name="Riva A."/>
            <person name="Barbazuk W."/>
            <person name="Harkins T."/>
        </authorList>
    </citation>
    <scope>NUCLEOTIDE SEQUENCE [LARGE SCALE GENOMIC DNA]</scope>
    <source>
        <strain evidence="4">cv. Jamaican Lion 4</strain>
        <tissue evidence="3">Leaf</tissue>
    </source>
</reference>
<dbReference type="EMBL" id="JAATIQ010000395">
    <property type="protein sequence ID" value="KAF4357895.1"/>
    <property type="molecule type" value="Genomic_DNA"/>
</dbReference>
<comment type="caution">
    <text evidence="3">The sequence shown here is derived from an EMBL/GenBank/DDBJ whole genome shotgun (WGS) entry which is preliminary data.</text>
</comment>
<name>A0A7J6EHK6_CANSA</name>
<evidence type="ECO:0000313" key="3">
    <source>
        <dbReference type="EMBL" id="KAF4357895.1"/>
    </source>
</evidence>
<dbReference type="InterPro" id="IPR052929">
    <property type="entry name" value="RNase_H-like_EbsB-rel"/>
</dbReference>
<feature type="region of interest" description="Disordered" evidence="1">
    <location>
        <begin position="1"/>
        <end position="21"/>
    </location>
</feature>
<dbReference type="Proteomes" id="UP000583929">
    <property type="component" value="Unassembled WGS sequence"/>
</dbReference>
<organism evidence="3 4">
    <name type="scientific">Cannabis sativa</name>
    <name type="common">Hemp</name>
    <name type="synonym">Marijuana</name>
    <dbReference type="NCBI Taxonomy" id="3483"/>
    <lineage>
        <taxon>Eukaryota</taxon>
        <taxon>Viridiplantae</taxon>
        <taxon>Streptophyta</taxon>
        <taxon>Embryophyta</taxon>
        <taxon>Tracheophyta</taxon>
        <taxon>Spermatophyta</taxon>
        <taxon>Magnoliopsida</taxon>
        <taxon>eudicotyledons</taxon>
        <taxon>Gunneridae</taxon>
        <taxon>Pentapetalae</taxon>
        <taxon>rosids</taxon>
        <taxon>fabids</taxon>
        <taxon>Rosales</taxon>
        <taxon>Cannabaceae</taxon>
        <taxon>Cannabis</taxon>
    </lineage>
</organism>
<dbReference type="Gene3D" id="3.30.420.10">
    <property type="entry name" value="Ribonuclease H-like superfamily/Ribonuclease H"/>
    <property type="match status" value="1"/>
</dbReference>
<dbReference type="InterPro" id="IPR036397">
    <property type="entry name" value="RNaseH_sf"/>
</dbReference>
<dbReference type="GO" id="GO:0004523">
    <property type="term" value="F:RNA-DNA hybrid ribonuclease activity"/>
    <property type="evidence" value="ECO:0007669"/>
    <property type="project" value="InterPro"/>
</dbReference>
<dbReference type="PANTHER" id="PTHR47074:SF48">
    <property type="entry name" value="POLYNUCLEOTIDYL TRANSFERASE, RIBONUCLEASE H-LIKE SUPERFAMILY PROTEIN"/>
    <property type="match status" value="1"/>
</dbReference>
<dbReference type="PANTHER" id="PTHR47074">
    <property type="entry name" value="BNAC02G40300D PROTEIN"/>
    <property type="match status" value="1"/>
</dbReference>
<dbReference type="InterPro" id="IPR002156">
    <property type="entry name" value="RNaseH_domain"/>
</dbReference>
<feature type="domain" description="RNase H type-1" evidence="2">
    <location>
        <begin position="43"/>
        <end position="122"/>
    </location>
</feature>
<evidence type="ECO:0000313" key="4">
    <source>
        <dbReference type="Proteomes" id="UP000583929"/>
    </source>
</evidence>
<proteinExistence type="predicted"/>